<gene>
    <name evidence="3" type="ORF">NQ314_019746</name>
</gene>
<dbReference type="InterPro" id="IPR029526">
    <property type="entry name" value="PGBD"/>
</dbReference>
<feature type="domain" description="PiggyBac transposable element-derived protein" evidence="2">
    <location>
        <begin position="150"/>
        <end position="242"/>
    </location>
</feature>
<dbReference type="PANTHER" id="PTHR46599">
    <property type="entry name" value="PIGGYBAC TRANSPOSABLE ELEMENT-DERIVED PROTEIN 4"/>
    <property type="match status" value="1"/>
</dbReference>
<dbReference type="Pfam" id="PF13843">
    <property type="entry name" value="DDE_Tnp_1_7"/>
    <property type="match status" value="1"/>
</dbReference>
<feature type="region of interest" description="Disordered" evidence="1">
    <location>
        <begin position="17"/>
        <end position="101"/>
    </location>
</feature>
<dbReference type="PANTHER" id="PTHR46599:SF3">
    <property type="entry name" value="PIGGYBAC TRANSPOSABLE ELEMENT-DERIVED PROTEIN 4"/>
    <property type="match status" value="1"/>
</dbReference>
<keyword evidence="4" id="KW-1185">Reference proteome</keyword>
<feature type="compositionally biased region" description="Acidic residues" evidence="1">
    <location>
        <begin position="26"/>
        <end position="43"/>
    </location>
</feature>
<evidence type="ECO:0000256" key="1">
    <source>
        <dbReference type="SAM" id="MobiDB-lite"/>
    </source>
</evidence>
<evidence type="ECO:0000313" key="4">
    <source>
        <dbReference type="Proteomes" id="UP001162156"/>
    </source>
</evidence>
<protein>
    <recommendedName>
        <fullName evidence="2">PiggyBac transposable element-derived protein domain-containing protein</fullName>
    </recommendedName>
</protein>
<dbReference type="AlphaFoldDB" id="A0AAV8WMI3"/>
<accession>A0AAV8WMI3</accession>
<organism evidence="3 4">
    <name type="scientific">Rhamnusium bicolor</name>
    <dbReference type="NCBI Taxonomy" id="1586634"/>
    <lineage>
        <taxon>Eukaryota</taxon>
        <taxon>Metazoa</taxon>
        <taxon>Ecdysozoa</taxon>
        <taxon>Arthropoda</taxon>
        <taxon>Hexapoda</taxon>
        <taxon>Insecta</taxon>
        <taxon>Pterygota</taxon>
        <taxon>Neoptera</taxon>
        <taxon>Endopterygota</taxon>
        <taxon>Coleoptera</taxon>
        <taxon>Polyphaga</taxon>
        <taxon>Cucujiformia</taxon>
        <taxon>Chrysomeloidea</taxon>
        <taxon>Cerambycidae</taxon>
        <taxon>Lepturinae</taxon>
        <taxon>Rhagiini</taxon>
        <taxon>Rhamnusium</taxon>
    </lineage>
</organism>
<comment type="caution">
    <text evidence="3">The sequence shown here is derived from an EMBL/GenBank/DDBJ whole genome shotgun (WGS) entry which is preliminary data.</text>
</comment>
<evidence type="ECO:0000259" key="2">
    <source>
        <dbReference type="Pfam" id="PF13843"/>
    </source>
</evidence>
<name>A0AAV8WMI3_9CUCU</name>
<feature type="compositionally biased region" description="Acidic residues" evidence="1">
    <location>
        <begin position="52"/>
        <end position="79"/>
    </location>
</feature>
<dbReference type="EMBL" id="JANEYF010005532">
    <property type="protein sequence ID" value="KAJ8927743.1"/>
    <property type="molecule type" value="Genomic_DNA"/>
</dbReference>
<proteinExistence type="predicted"/>
<evidence type="ECO:0000313" key="3">
    <source>
        <dbReference type="EMBL" id="KAJ8927743.1"/>
    </source>
</evidence>
<reference evidence="3" key="1">
    <citation type="journal article" date="2023" name="Insect Mol. Biol.">
        <title>Genome sequencing provides insights into the evolution of gene families encoding plant cell wall-degrading enzymes in longhorned beetles.</title>
        <authorList>
            <person name="Shin N.R."/>
            <person name="Okamura Y."/>
            <person name="Kirsch R."/>
            <person name="Pauchet Y."/>
        </authorList>
    </citation>
    <scope>NUCLEOTIDE SEQUENCE</scope>
    <source>
        <strain evidence="3">RBIC_L_NR</strain>
    </source>
</reference>
<dbReference type="Proteomes" id="UP001162156">
    <property type="component" value="Unassembled WGS sequence"/>
</dbReference>
<sequence length="362" mass="41970">MTSQKKFFDLTNPDDIFELNRIVFDSESEDEGSQNDSDEDDVIIPDFKDDHPDEDEKSENEDEDPDEDEQSENEDDSQSEDPLSPASESEDDEPLAQIQLADRDKVKVLKVPTKLRGKKSFQMVRRKRSFSSPYTKKKSRIEAWHLCITRENLDKITEYTNKEITIQRLNYAKDMNNSDTEDTSRPSYTKDTNNVEIQALFGLFYYAGVMKMNGVFTKELFDKDSGIPIFRAIMPEARFRFLNLLNIVGYNSLVLLRGSDALDKEIITNRRAYLKKLALDLVKPHMESRLEIPTLRRELRQTICNVLKITPAEEVPIRPHTTTDRCTFCLRNKDQKSRVNCAVCKKFICLEHQKKICPTCAE</sequence>